<dbReference type="SUPFAM" id="SSF51556">
    <property type="entry name" value="Metallo-dependent hydrolases"/>
    <property type="match status" value="1"/>
</dbReference>
<dbReference type="Gene3D" id="2.30.40.10">
    <property type="entry name" value="Urease, subunit C, domain 1"/>
    <property type="match status" value="1"/>
</dbReference>
<evidence type="ECO:0000313" key="3">
    <source>
        <dbReference type="Proteomes" id="UP000199103"/>
    </source>
</evidence>
<dbReference type="STRING" id="630515.SAMN04489812_1493"/>
<accession>A0A1H1R3I3</accession>
<dbReference type="OrthoDB" id="3366604at2"/>
<dbReference type="GO" id="GO:0016814">
    <property type="term" value="F:hydrolase activity, acting on carbon-nitrogen (but not peptide) bonds, in cyclic amidines"/>
    <property type="evidence" value="ECO:0007669"/>
    <property type="project" value="TreeGrafter"/>
</dbReference>
<gene>
    <name evidence="2" type="ORF">SAMN04489812_1493</name>
</gene>
<dbReference type="InterPro" id="IPR011059">
    <property type="entry name" value="Metal-dep_hydrolase_composite"/>
</dbReference>
<dbReference type="CDD" id="cd01293">
    <property type="entry name" value="Bact_CD"/>
    <property type="match status" value="1"/>
</dbReference>
<dbReference type="Proteomes" id="UP000199103">
    <property type="component" value="Chromosome I"/>
</dbReference>
<dbReference type="Gene3D" id="3.20.20.140">
    <property type="entry name" value="Metal-dependent hydrolases"/>
    <property type="match status" value="1"/>
</dbReference>
<dbReference type="AlphaFoldDB" id="A0A1H1R3I3"/>
<keyword evidence="3" id="KW-1185">Reference proteome</keyword>
<organism evidence="2 3">
    <name type="scientific">Microlunatus soli</name>
    <dbReference type="NCBI Taxonomy" id="630515"/>
    <lineage>
        <taxon>Bacteria</taxon>
        <taxon>Bacillati</taxon>
        <taxon>Actinomycetota</taxon>
        <taxon>Actinomycetes</taxon>
        <taxon>Propionibacteriales</taxon>
        <taxon>Propionibacteriaceae</taxon>
        <taxon>Microlunatus</taxon>
    </lineage>
</organism>
<dbReference type="SUPFAM" id="SSF51338">
    <property type="entry name" value="Composite domain of metallo-dependent hydrolases"/>
    <property type="match status" value="1"/>
</dbReference>
<dbReference type="InterPro" id="IPR013108">
    <property type="entry name" value="Amidohydro_3"/>
</dbReference>
<sequence>MANNLLITDVLPRGHQQRCDVLIMDGKIVSIGVGPAAPDGVEVIDGSNQVLLPGFVDAHSHLDKSLVGMPWYRREPGRGLQQMVADERRLRKTPEWDYQRQIGRNAEIMISNGATSTRAFVDIDTDGGLRGLEAMLAVRETYAHALTMQIIAFPQSGVAARPGTAELLDQALACGADVIGGIDPCLLERDPVQHLDLLFALAERHHAGVDVHLHEGGALGAFSAELIIERTRRAELAGRVVISHPDFLGGIGESAARKLVDDLAEAGVAVTTNAPSGDPKPPLPLLRASGVNVGAGCDGALDSWGPMNRSDMLFKGYQLAWRNGLSTDDELDTVFDLISVGGAAIMDLDSRGITVGGAADLVLLPGETPIEPIVTLPVERTVIKAGRVVARAGTYLPPRTPGV</sequence>
<protein>
    <submittedName>
        <fullName evidence="2">Cytosine/adenosine deaminase</fullName>
    </submittedName>
</protein>
<proteinExistence type="predicted"/>
<evidence type="ECO:0000259" key="1">
    <source>
        <dbReference type="Pfam" id="PF07969"/>
    </source>
</evidence>
<dbReference type="InterPro" id="IPR052349">
    <property type="entry name" value="Metallo-hydrolase_Enzymes"/>
</dbReference>
<dbReference type="NCBIfam" id="NF004636">
    <property type="entry name" value="PRK05985.1"/>
    <property type="match status" value="1"/>
</dbReference>
<dbReference type="InterPro" id="IPR032466">
    <property type="entry name" value="Metal_Hydrolase"/>
</dbReference>
<dbReference type="EMBL" id="LT629772">
    <property type="protein sequence ID" value="SDS30242.1"/>
    <property type="molecule type" value="Genomic_DNA"/>
</dbReference>
<dbReference type="PANTHER" id="PTHR32027">
    <property type="entry name" value="CYTOSINE DEAMINASE"/>
    <property type="match status" value="1"/>
</dbReference>
<feature type="domain" description="Amidohydrolase 3" evidence="1">
    <location>
        <begin position="146"/>
        <end position="390"/>
    </location>
</feature>
<dbReference type="PANTHER" id="PTHR32027:SF9">
    <property type="entry name" value="BLL3847 PROTEIN"/>
    <property type="match status" value="1"/>
</dbReference>
<dbReference type="Pfam" id="PF07969">
    <property type="entry name" value="Amidohydro_3"/>
    <property type="match status" value="1"/>
</dbReference>
<evidence type="ECO:0000313" key="2">
    <source>
        <dbReference type="EMBL" id="SDS30242.1"/>
    </source>
</evidence>
<reference evidence="2 3" key="1">
    <citation type="submission" date="2016-10" db="EMBL/GenBank/DDBJ databases">
        <authorList>
            <person name="de Groot N.N."/>
        </authorList>
    </citation>
    <scope>NUCLEOTIDE SEQUENCE [LARGE SCALE GENOMIC DNA]</scope>
    <source>
        <strain evidence="2 3">DSM 21800</strain>
    </source>
</reference>
<dbReference type="RefSeq" id="WP_091522289.1">
    <property type="nucleotide sequence ID" value="NZ_LT629772.1"/>
</dbReference>
<name>A0A1H1R3I3_9ACTN</name>